<dbReference type="CDD" id="cd11393">
    <property type="entry name" value="bHLH_AtbHLH_like"/>
    <property type="match status" value="1"/>
</dbReference>
<evidence type="ECO:0000256" key="5">
    <source>
        <dbReference type="ARBA" id="ARBA00023125"/>
    </source>
</evidence>
<gene>
    <name evidence="10" type="ORF">HPP92_004943</name>
</gene>
<reference evidence="10 11" key="1">
    <citation type="journal article" date="2020" name="Nat. Food">
        <title>A phased Vanilla planifolia genome enables genetic improvement of flavour and production.</title>
        <authorList>
            <person name="Hasing T."/>
            <person name="Tang H."/>
            <person name="Brym M."/>
            <person name="Khazi F."/>
            <person name="Huang T."/>
            <person name="Chambers A.H."/>
        </authorList>
    </citation>
    <scope>NUCLEOTIDE SEQUENCE [LARGE SCALE GENOMIC DNA]</scope>
    <source>
        <tissue evidence="10">Leaf</tissue>
    </source>
</reference>
<evidence type="ECO:0000256" key="2">
    <source>
        <dbReference type="ARBA" id="ARBA00005510"/>
    </source>
</evidence>
<evidence type="ECO:0000313" key="10">
    <source>
        <dbReference type="EMBL" id="KAG0493949.1"/>
    </source>
</evidence>
<dbReference type="AlphaFoldDB" id="A0A835RRA1"/>
<dbReference type="InterPro" id="IPR011598">
    <property type="entry name" value="bHLH_dom"/>
</dbReference>
<evidence type="ECO:0000259" key="9">
    <source>
        <dbReference type="PROSITE" id="PS50888"/>
    </source>
</evidence>
<comment type="subunit">
    <text evidence="3">Homodimer.</text>
</comment>
<dbReference type="InterPro" id="IPR036638">
    <property type="entry name" value="HLH_DNA-bd_sf"/>
</dbReference>
<feature type="domain" description="BHLH" evidence="9">
    <location>
        <begin position="249"/>
        <end position="298"/>
    </location>
</feature>
<evidence type="ECO:0000256" key="7">
    <source>
        <dbReference type="ARBA" id="ARBA00023242"/>
    </source>
</evidence>
<dbReference type="FunFam" id="4.10.280.10:FF:000032">
    <property type="entry name" value="Transcription factor bHLH123 family"/>
    <property type="match status" value="1"/>
</dbReference>
<keyword evidence="5" id="KW-0238">DNA-binding</keyword>
<feature type="compositionally biased region" description="Polar residues" evidence="8">
    <location>
        <begin position="10"/>
        <end position="28"/>
    </location>
</feature>
<dbReference type="PROSITE" id="PS50888">
    <property type="entry name" value="BHLH"/>
    <property type="match status" value="1"/>
</dbReference>
<dbReference type="PANTHER" id="PTHR16223">
    <property type="entry name" value="TRANSCRIPTION FACTOR BHLH83-RELATED"/>
    <property type="match status" value="1"/>
</dbReference>
<feature type="region of interest" description="Disordered" evidence="8">
    <location>
        <begin position="1"/>
        <end position="81"/>
    </location>
</feature>
<comment type="subcellular location">
    <subcellularLocation>
        <location evidence="1">Nucleus</location>
    </subcellularLocation>
</comment>
<dbReference type="InterPro" id="IPR045239">
    <property type="entry name" value="bHLH95_bHLH"/>
</dbReference>
<dbReference type="InterPro" id="IPR045843">
    <property type="entry name" value="IND-like"/>
</dbReference>
<evidence type="ECO:0000256" key="8">
    <source>
        <dbReference type="SAM" id="MobiDB-lite"/>
    </source>
</evidence>
<dbReference type="Proteomes" id="UP000639772">
    <property type="component" value="Unassembled WGS sequence"/>
</dbReference>
<evidence type="ECO:0000256" key="4">
    <source>
        <dbReference type="ARBA" id="ARBA00023015"/>
    </source>
</evidence>
<keyword evidence="6" id="KW-0804">Transcription</keyword>
<dbReference type="PANTHER" id="PTHR16223:SF136">
    <property type="entry name" value="TRANSCRIPTION FACTOR BHLH133-RELATED"/>
    <property type="match status" value="1"/>
</dbReference>
<dbReference type="Gene3D" id="4.10.280.10">
    <property type="entry name" value="Helix-loop-helix DNA-binding domain"/>
    <property type="match status" value="1"/>
</dbReference>
<dbReference type="OrthoDB" id="1839773at2759"/>
<dbReference type="EMBL" id="JADCNM010000002">
    <property type="protein sequence ID" value="KAG0493949.1"/>
    <property type="molecule type" value="Genomic_DNA"/>
</dbReference>
<evidence type="ECO:0000256" key="6">
    <source>
        <dbReference type="ARBA" id="ARBA00023163"/>
    </source>
</evidence>
<accession>A0A835RRA1</accession>
<feature type="region of interest" description="Disordered" evidence="8">
    <location>
        <begin position="338"/>
        <end position="361"/>
    </location>
</feature>
<evidence type="ECO:0000313" key="11">
    <source>
        <dbReference type="Proteomes" id="UP000639772"/>
    </source>
</evidence>
<keyword evidence="4" id="KW-0805">Transcription regulation</keyword>
<organism evidence="10 11">
    <name type="scientific">Vanilla planifolia</name>
    <name type="common">Vanilla</name>
    <dbReference type="NCBI Taxonomy" id="51239"/>
    <lineage>
        <taxon>Eukaryota</taxon>
        <taxon>Viridiplantae</taxon>
        <taxon>Streptophyta</taxon>
        <taxon>Embryophyta</taxon>
        <taxon>Tracheophyta</taxon>
        <taxon>Spermatophyta</taxon>
        <taxon>Magnoliopsida</taxon>
        <taxon>Liliopsida</taxon>
        <taxon>Asparagales</taxon>
        <taxon>Orchidaceae</taxon>
        <taxon>Vanilloideae</taxon>
        <taxon>Vanilleae</taxon>
        <taxon>Vanilla</taxon>
    </lineage>
</organism>
<dbReference type="GO" id="GO:0000978">
    <property type="term" value="F:RNA polymerase II cis-regulatory region sequence-specific DNA binding"/>
    <property type="evidence" value="ECO:0007669"/>
    <property type="project" value="TreeGrafter"/>
</dbReference>
<evidence type="ECO:0000256" key="3">
    <source>
        <dbReference type="ARBA" id="ARBA00011738"/>
    </source>
</evidence>
<dbReference type="GO" id="GO:0005634">
    <property type="term" value="C:nucleus"/>
    <property type="evidence" value="ECO:0007669"/>
    <property type="project" value="UniProtKB-SubCell"/>
</dbReference>
<proteinExistence type="inferred from homology"/>
<name>A0A835RRA1_VANPL</name>
<evidence type="ECO:0000256" key="1">
    <source>
        <dbReference type="ARBA" id="ARBA00004123"/>
    </source>
</evidence>
<protein>
    <recommendedName>
        <fullName evidence="9">BHLH domain-containing protein</fullName>
    </recommendedName>
</protein>
<sequence>MDRMCDPDGTSHSTAASFETAVKSSSWLSHGKHEREEYDGGQKKPRKTGDSSRKELKGKELDKQRSRPIRTNNSRQRSGRLRLSVAADGGWQPQLVDYDQFEACFRRSPSLLHPSSSPLTQYLQPSNSLSLNCSIDGHELPQSWSQLLLGGLASEEERSGVVTPFRRSVDWVEQLIPQSNGVPAADVKQEINDGTGSCYGYVLPVSSPRSSVTSRLSSNMLDFSNSTAARTSECNSMETGVALKKARVQSSPSSQSTFKVRKEKLGDRITALHQLVSPFGKTDTASVLLEAIGYIRFLQGQIEALSSPYLTTGSGNTCRPARRERSCIFPEDPGQLLNDNCTRKRGPADQGEDEDEPKKDLRSRGLCLVPVSCTLHVGSDNGADYWAPLMGGELR</sequence>
<comment type="caution">
    <text evidence="10">The sequence shown here is derived from an EMBL/GenBank/DDBJ whole genome shotgun (WGS) entry which is preliminary data.</text>
</comment>
<feature type="compositionally biased region" description="Basic and acidic residues" evidence="8">
    <location>
        <begin position="31"/>
        <end position="65"/>
    </location>
</feature>
<dbReference type="GO" id="GO:0000981">
    <property type="term" value="F:DNA-binding transcription factor activity, RNA polymerase II-specific"/>
    <property type="evidence" value="ECO:0007669"/>
    <property type="project" value="TreeGrafter"/>
</dbReference>
<comment type="similarity">
    <text evidence="2">Belongs to the bHLH protein family.</text>
</comment>
<dbReference type="GO" id="GO:0046983">
    <property type="term" value="F:protein dimerization activity"/>
    <property type="evidence" value="ECO:0007669"/>
    <property type="project" value="InterPro"/>
</dbReference>
<dbReference type="SUPFAM" id="SSF47459">
    <property type="entry name" value="HLH, helix-loop-helix DNA-binding domain"/>
    <property type="match status" value="1"/>
</dbReference>
<keyword evidence="7" id="KW-0539">Nucleus</keyword>